<dbReference type="CDD" id="cd05236">
    <property type="entry name" value="FAR-N_SDR_e"/>
    <property type="match status" value="1"/>
</dbReference>
<evidence type="ECO:0000256" key="10">
    <source>
        <dbReference type="RuleBase" id="RU363097"/>
    </source>
</evidence>
<feature type="transmembrane region" description="Helical" evidence="10">
    <location>
        <begin position="503"/>
        <end position="523"/>
    </location>
</feature>
<protein>
    <recommendedName>
        <fullName evidence="10">Fatty acyl-CoA reductase</fullName>
        <ecNumber evidence="10">1.2.1.84</ecNumber>
    </recommendedName>
</protein>
<evidence type="ECO:0000256" key="2">
    <source>
        <dbReference type="ARBA" id="ARBA00005928"/>
    </source>
</evidence>
<keyword evidence="8 10" id="KW-0472">Membrane</keyword>
<keyword evidence="5 10" id="KW-0521">NADP</keyword>
<dbReference type="GeneID" id="113217432"/>
<keyword evidence="10" id="KW-0560">Oxidoreductase</keyword>
<dbReference type="PANTHER" id="PTHR11011:SF24">
    <property type="entry name" value="FATTY ACYL-COA REDUCTASE"/>
    <property type="match status" value="1"/>
</dbReference>
<evidence type="ECO:0000256" key="4">
    <source>
        <dbReference type="ARBA" id="ARBA00022692"/>
    </source>
</evidence>
<evidence type="ECO:0000256" key="5">
    <source>
        <dbReference type="ARBA" id="ARBA00022857"/>
    </source>
</evidence>
<dbReference type="Pfam" id="PF07993">
    <property type="entry name" value="NAD_binding_4"/>
    <property type="match status" value="1"/>
</dbReference>
<evidence type="ECO:0000313" key="14">
    <source>
        <dbReference type="RefSeq" id="XP_026293116.1"/>
    </source>
</evidence>
<evidence type="ECO:0000256" key="9">
    <source>
        <dbReference type="ARBA" id="ARBA00052530"/>
    </source>
</evidence>
<dbReference type="GO" id="GO:0080019">
    <property type="term" value="F:alcohol-forming very long-chain fatty acyl-CoA reductase activity"/>
    <property type="evidence" value="ECO:0007669"/>
    <property type="project" value="InterPro"/>
</dbReference>
<dbReference type="InterPro" id="IPR013120">
    <property type="entry name" value="FAR_NAD-bd"/>
</dbReference>
<keyword evidence="7 10" id="KW-0443">Lipid metabolism</keyword>
<feature type="domain" description="Fatty acyl-CoA reductase C-terminal" evidence="11">
    <location>
        <begin position="395"/>
        <end position="488"/>
    </location>
</feature>
<accession>A0A6J1TQX2</accession>
<reference evidence="14" key="1">
    <citation type="submission" date="2025-08" db="UniProtKB">
        <authorList>
            <consortium name="RefSeq"/>
        </authorList>
    </citation>
    <scope>IDENTIFICATION</scope>
    <source>
        <tissue evidence="14">Whole organism</tissue>
    </source>
</reference>
<keyword evidence="4 10" id="KW-0812">Transmembrane</keyword>
<evidence type="ECO:0000256" key="7">
    <source>
        <dbReference type="ARBA" id="ARBA00023098"/>
    </source>
</evidence>
<dbReference type="GO" id="GO:0016020">
    <property type="term" value="C:membrane"/>
    <property type="evidence" value="ECO:0007669"/>
    <property type="project" value="UniProtKB-SubCell"/>
</dbReference>
<evidence type="ECO:0000259" key="11">
    <source>
        <dbReference type="Pfam" id="PF03015"/>
    </source>
</evidence>
<evidence type="ECO:0000313" key="13">
    <source>
        <dbReference type="Proteomes" id="UP000504606"/>
    </source>
</evidence>
<evidence type="ECO:0000256" key="3">
    <source>
        <dbReference type="ARBA" id="ARBA00022516"/>
    </source>
</evidence>
<dbReference type="EC" id="1.2.1.84" evidence="10"/>
<dbReference type="Gene3D" id="3.40.50.720">
    <property type="entry name" value="NAD(P)-binding Rossmann-like Domain"/>
    <property type="match status" value="1"/>
</dbReference>
<evidence type="ECO:0000256" key="1">
    <source>
        <dbReference type="ARBA" id="ARBA00004141"/>
    </source>
</evidence>
<dbReference type="Proteomes" id="UP000504606">
    <property type="component" value="Unplaced"/>
</dbReference>
<keyword evidence="3 10" id="KW-0444">Lipid biosynthesis</keyword>
<evidence type="ECO:0000256" key="6">
    <source>
        <dbReference type="ARBA" id="ARBA00022989"/>
    </source>
</evidence>
<gene>
    <name evidence="14" type="primary">LOC113217432</name>
</gene>
<comment type="similarity">
    <text evidence="2 10">Belongs to the fatty acyl-CoA reductase family.</text>
</comment>
<dbReference type="FunFam" id="3.40.50.720:FF:000143">
    <property type="entry name" value="Fatty acyl-CoA reductase"/>
    <property type="match status" value="1"/>
</dbReference>
<comment type="function">
    <text evidence="10">Catalyzes the reduction of fatty acyl-CoA to fatty alcohols.</text>
</comment>
<organism evidence="13 14">
    <name type="scientific">Frankliniella occidentalis</name>
    <name type="common">Western flower thrips</name>
    <name type="synonym">Euthrips occidentalis</name>
    <dbReference type="NCBI Taxonomy" id="133901"/>
    <lineage>
        <taxon>Eukaryota</taxon>
        <taxon>Metazoa</taxon>
        <taxon>Ecdysozoa</taxon>
        <taxon>Arthropoda</taxon>
        <taxon>Hexapoda</taxon>
        <taxon>Insecta</taxon>
        <taxon>Pterygota</taxon>
        <taxon>Neoptera</taxon>
        <taxon>Paraneoptera</taxon>
        <taxon>Thysanoptera</taxon>
        <taxon>Terebrantia</taxon>
        <taxon>Thripoidea</taxon>
        <taxon>Thripidae</taxon>
        <taxon>Frankliniella</taxon>
    </lineage>
</organism>
<proteinExistence type="inferred from homology"/>
<dbReference type="RefSeq" id="XP_026293116.1">
    <property type="nucleotide sequence ID" value="XM_026437331.2"/>
</dbReference>
<dbReference type="SUPFAM" id="SSF51735">
    <property type="entry name" value="NAD(P)-binding Rossmann-fold domains"/>
    <property type="match status" value="1"/>
</dbReference>
<feature type="domain" description="Thioester reductase (TE)" evidence="12">
    <location>
        <begin position="49"/>
        <end position="320"/>
    </location>
</feature>
<feature type="transmembrane region" description="Helical" evidence="10">
    <location>
        <begin position="385"/>
        <end position="407"/>
    </location>
</feature>
<keyword evidence="6 10" id="KW-1133">Transmembrane helix</keyword>
<dbReference type="KEGG" id="foc:113217432"/>
<keyword evidence="13" id="KW-1185">Reference proteome</keyword>
<dbReference type="Pfam" id="PF03015">
    <property type="entry name" value="Sterile"/>
    <property type="match status" value="1"/>
</dbReference>
<comment type="catalytic activity">
    <reaction evidence="9 10">
        <text>a long-chain fatty acyl-CoA + 2 NADPH + 2 H(+) = a long-chain primary fatty alcohol + 2 NADP(+) + CoA</text>
        <dbReference type="Rhea" id="RHEA:52716"/>
        <dbReference type="ChEBI" id="CHEBI:15378"/>
        <dbReference type="ChEBI" id="CHEBI:57287"/>
        <dbReference type="ChEBI" id="CHEBI:57783"/>
        <dbReference type="ChEBI" id="CHEBI:58349"/>
        <dbReference type="ChEBI" id="CHEBI:77396"/>
        <dbReference type="ChEBI" id="CHEBI:83139"/>
        <dbReference type="EC" id="1.2.1.84"/>
    </reaction>
</comment>
<dbReference type="InterPro" id="IPR036291">
    <property type="entry name" value="NAD(P)-bd_dom_sf"/>
</dbReference>
<dbReference type="GO" id="GO:0102965">
    <property type="term" value="F:alcohol-forming long-chain fatty acyl-CoA reductase activity"/>
    <property type="evidence" value="ECO:0007669"/>
    <property type="project" value="UniProtKB-EC"/>
</dbReference>
<sequence>MDIDMNIFHGELRARLQRVEAGREERVAAGTYDGVPSVAELLAGRDVLVTGGSGFLGRVLLEKLLRSCPDIGTVFLLLRAKRGVPPEERVAGIVNVPLFDQLRREQPTAISKLVPVAGDCAELGLGLSPEDRAMLQDRVFIVFHGAASVRFDDPVSKAVLINTRGAREVAALCAGMRQLQTLVYVSTAYTNMDQHWVQERLYPTQMDWRTMIAASENADTAATMNSLGQKLLGHQPNTYTFSKALAEQVMAEAAATIPIVIVRPAIVIGAAKEPLPGWLDNVNSPATIWVGVNMGVLRVSKLSKPEVRYDWMPVDVVTKATIVAAWAKATKQLGSDVLPVVNAALSDVHPVTEEQITEIYNEMTRRTVPFSSAVRYPVHIHCKCWIQYAVIYLVYHLMFGLIMDALLRLAGKKPRLIKVYRKIAAAEVVLVPIAERLRNIRFETCGFWDLQRLMHPDDVKNFDFDLDSLDPRVDSISMLKGIWQYTLKGKFDKENGLRHIDRLFWMEIGFYVCLVAILIYLYLPI</sequence>
<dbReference type="CDD" id="cd09071">
    <property type="entry name" value="FAR_C"/>
    <property type="match status" value="1"/>
</dbReference>
<evidence type="ECO:0000259" key="12">
    <source>
        <dbReference type="Pfam" id="PF07993"/>
    </source>
</evidence>
<dbReference type="InterPro" id="IPR026055">
    <property type="entry name" value="FAR"/>
</dbReference>
<evidence type="ECO:0000256" key="8">
    <source>
        <dbReference type="ARBA" id="ARBA00023136"/>
    </source>
</evidence>
<dbReference type="PANTHER" id="PTHR11011">
    <property type="entry name" value="MALE STERILITY PROTEIN 2-RELATED"/>
    <property type="match status" value="1"/>
</dbReference>
<dbReference type="AlphaFoldDB" id="A0A6J1TQX2"/>
<name>A0A6J1TQX2_FRAOC</name>
<comment type="subcellular location">
    <subcellularLocation>
        <location evidence="1">Membrane</location>
        <topology evidence="1">Multi-pass membrane protein</topology>
    </subcellularLocation>
</comment>
<dbReference type="InterPro" id="IPR033640">
    <property type="entry name" value="FAR_C"/>
</dbReference>
<dbReference type="GO" id="GO:0005777">
    <property type="term" value="C:peroxisome"/>
    <property type="evidence" value="ECO:0007669"/>
    <property type="project" value="TreeGrafter"/>
</dbReference>
<dbReference type="GO" id="GO:0035336">
    <property type="term" value="P:long-chain fatty-acyl-CoA metabolic process"/>
    <property type="evidence" value="ECO:0007669"/>
    <property type="project" value="TreeGrafter"/>
</dbReference>